<protein>
    <recommendedName>
        <fullName evidence="2">histidine kinase</fullName>
        <ecNumber evidence="2">2.7.13.3</ecNumber>
    </recommendedName>
</protein>
<evidence type="ECO:0000256" key="3">
    <source>
        <dbReference type="ARBA" id="ARBA00022553"/>
    </source>
</evidence>
<keyword evidence="9" id="KW-0472">Membrane</keyword>
<evidence type="ECO:0000256" key="2">
    <source>
        <dbReference type="ARBA" id="ARBA00012438"/>
    </source>
</evidence>
<dbReference type="Pfam" id="PF07730">
    <property type="entry name" value="HisKA_3"/>
    <property type="match status" value="1"/>
</dbReference>
<evidence type="ECO:0000256" key="7">
    <source>
        <dbReference type="ARBA" id="ARBA00022840"/>
    </source>
</evidence>
<evidence type="ECO:0000256" key="5">
    <source>
        <dbReference type="ARBA" id="ARBA00022741"/>
    </source>
</evidence>
<dbReference type="InterPro" id="IPR036890">
    <property type="entry name" value="HATPase_C_sf"/>
</dbReference>
<dbReference type="Gene3D" id="1.20.5.1930">
    <property type="match status" value="1"/>
</dbReference>
<organism evidence="12 13">
    <name type="scientific">Streptomyces physcomitrii</name>
    <dbReference type="NCBI Taxonomy" id="2724184"/>
    <lineage>
        <taxon>Bacteria</taxon>
        <taxon>Bacillati</taxon>
        <taxon>Actinomycetota</taxon>
        <taxon>Actinomycetes</taxon>
        <taxon>Kitasatosporales</taxon>
        <taxon>Streptomycetaceae</taxon>
        <taxon>Streptomyces</taxon>
    </lineage>
</organism>
<proteinExistence type="predicted"/>
<keyword evidence="4" id="KW-0808">Transferase</keyword>
<evidence type="ECO:0000256" key="6">
    <source>
        <dbReference type="ARBA" id="ARBA00022777"/>
    </source>
</evidence>
<feature type="transmembrane region" description="Helical" evidence="9">
    <location>
        <begin position="174"/>
        <end position="200"/>
    </location>
</feature>
<name>A0ABX1H4V5_9ACTN</name>
<dbReference type="InterPro" id="IPR003594">
    <property type="entry name" value="HATPase_dom"/>
</dbReference>
<dbReference type="PANTHER" id="PTHR24421">
    <property type="entry name" value="NITRATE/NITRITE SENSOR PROTEIN NARX-RELATED"/>
    <property type="match status" value="1"/>
</dbReference>
<dbReference type="CDD" id="cd16917">
    <property type="entry name" value="HATPase_UhpB-NarQ-NarX-like"/>
    <property type="match status" value="1"/>
</dbReference>
<keyword evidence="3" id="KW-0597">Phosphoprotein</keyword>
<feature type="domain" description="Signal transduction histidine kinase subgroup 3 dimerisation and phosphoacceptor" evidence="11">
    <location>
        <begin position="238"/>
        <end position="302"/>
    </location>
</feature>
<dbReference type="EC" id="2.7.13.3" evidence="2"/>
<feature type="transmembrane region" description="Helical" evidence="9">
    <location>
        <begin position="56"/>
        <end position="83"/>
    </location>
</feature>
<keyword evidence="5" id="KW-0547">Nucleotide-binding</keyword>
<dbReference type="InterPro" id="IPR011712">
    <property type="entry name" value="Sig_transdc_His_kin_sub3_dim/P"/>
</dbReference>
<keyword evidence="8" id="KW-0902">Two-component regulatory system</keyword>
<comment type="caution">
    <text evidence="12">The sequence shown here is derived from an EMBL/GenBank/DDBJ whole genome shotgun (WGS) entry which is preliminary data.</text>
</comment>
<evidence type="ECO:0000313" key="12">
    <source>
        <dbReference type="EMBL" id="NKI43088.1"/>
    </source>
</evidence>
<dbReference type="SUPFAM" id="SSF55874">
    <property type="entry name" value="ATPase domain of HSP90 chaperone/DNA topoisomerase II/histidine kinase"/>
    <property type="match status" value="1"/>
</dbReference>
<evidence type="ECO:0000259" key="11">
    <source>
        <dbReference type="Pfam" id="PF07730"/>
    </source>
</evidence>
<keyword evidence="9" id="KW-0812">Transmembrane</keyword>
<keyword evidence="13" id="KW-1185">Reference proteome</keyword>
<evidence type="ECO:0000256" key="4">
    <source>
        <dbReference type="ARBA" id="ARBA00022679"/>
    </source>
</evidence>
<evidence type="ECO:0000256" key="8">
    <source>
        <dbReference type="ARBA" id="ARBA00023012"/>
    </source>
</evidence>
<dbReference type="Proteomes" id="UP000772196">
    <property type="component" value="Unassembled WGS sequence"/>
</dbReference>
<keyword evidence="6 12" id="KW-0418">Kinase</keyword>
<dbReference type="Pfam" id="PF02518">
    <property type="entry name" value="HATPase_c"/>
    <property type="match status" value="1"/>
</dbReference>
<feature type="transmembrane region" description="Helical" evidence="9">
    <location>
        <begin position="140"/>
        <end position="168"/>
    </location>
</feature>
<sequence length="424" mass="45895">MRETVGRGRFPHTEVHRKVFLKHTAVDPCGFPQCAGLRAPATLPTVTAQVRSGLRLVLGLVLGALLAAAELLFVVLALVVAGLAQLHPRTRRTVRGAIRAAGRRLVECERARLGAYLGMRCTHSYADGRALLYLAARWPLGLLGVVVLLCALLGGGYGSGIVFGWILTDVEHPGALLFSSLAGLVFFFMAAHGLVGVGALERGLARHFLGPGPEEELRRRIDELFTSRAEVVEAVHEERRRIERDLHDGVQQRIVSVGILLARSRRSREPTHSQALVEQAYTESRLALAELREVAWRVYPATLDDEGLRAALETLVERSDVPAKLDYRMAVDPRPSVAAVVYFVVAEAVTNTVKHTSATRIEVVIEEDDGMVRARVEDDGSGGADARGGGLTGLARRTAALDGRFEVRSPLGGPTVITAELPCD</sequence>
<evidence type="ECO:0000256" key="1">
    <source>
        <dbReference type="ARBA" id="ARBA00000085"/>
    </source>
</evidence>
<evidence type="ECO:0000313" key="13">
    <source>
        <dbReference type="Proteomes" id="UP000772196"/>
    </source>
</evidence>
<reference evidence="12 13" key="1">
    <citation type="submission" date="2020-04" db="EMBL/GenBank/DDBJ databases">
        <title>Phylogenetic Diversity and Antibacterial Activity against Ralstonia solanacearum of Endophytic Actinomycete Isolated from Moss.</title>
        <authorList>
            <person name="Zhuang X."/>
        </authorList>
    </citation>
    <scope>NUCLEOTIDE SEQUENCE [LARGE SCALE GENOMIC DNA]</scope>
    <source>
        <strain evidence="12 13">LD120</strain>
    </source>
</reference>
<dbReference type="Gene3D" id="3.30.565.10">
    <property type="entry name" value="Histidine kinase-like ATPase, C-terminal domain"/>
    <property type="match status" value="1"/>
</dbReference>
<accession>A0ABX1H4V5</accession>
<feature type="domain" description="Histidine kinase/HSP90-like ATPase" evidence="10">
    <location>
        <begin position="342"/>
        <end position="422"/>
    </location>
</feature>
<gene>
    <name evidence="12" type="ORF">HFV08_17965</name>
</gene>
<dbReference type="EMBL" id="JAAWWP010000010">
    <property type="protein sequence ID" value="NKI43088.1"/>
    <property type="molecule type" value="Genomic_DNA"/>
</dbReference>
<dbReference type="GO" id="GO:0016301">
    <property type="term" value="F:kinase activity"/>
    <property type="evidence" value="ECO:0007669"/>
    <property type="project" value="UniProtKB-KW"/>
</dbReference>
<evidence type="ECO:0000259" key="10">
    <source>
        <dbReference type="Pfam" id="PF02518"/>
    </source>
</evidence>
<evidence type="ECO:0000256" key="9">
    <source>
        <dbReference type="SAM" id="Phobius"/>
    </source>
</evidence>
<dbReference type="PANTHER" id="PTHR24421:SF10">
    <property type="entry name" value="NITRATE_NITRITE SENSOR PROTEIN NARQ"/>
    <property type="match status" value="1"/>
</dbReference>
<dbReference type="InterPro" id="IPR050482">
    <property type="entry name" value="Sensor_HK_TwoCompSys"/>
</dbReference>
<keyword evidence="7" id="KW-0067">ATP-binding</keyword>
<keyword evidence="9" id="KW-1133">Transmembrane helix</keyword>
<comment type="catalytic activity">
    <reaction evidence="1">
        <text>ATP + protein L-histidine = ADP + protein N-phospho-L-histidine.</text>
        <dbReference type="EC" id="2.7.13.3"/>
    </reaction>
</comment>